<gene>
    <name evidence="2" type="ORF">J2Z79_002379</name>
</gene>
<reference evidence="2 3" key="1">
    <citation type="submission" date="2021-03" db="EMBL/GenBank/DDBJ databases">
        <title>Genomic Encyclopedia of Type Strains, Phase IV (KMG-IV): sequencing the most valuable type-strain genomes for metagenomic binning, comparative biology and taxonomic classification.</title>
        <authorList>
            <person name="Goeker M."/>
        </authorList>
    </citation>
    <scope>NUCLEOTIDE SEQUENCE [LARGE SCALE GENOMIC DNA]</scope>
    <source>
        <strain evidence="2 3">DSM 27138</strain>
    </source>
</reference>
<name>A0ABS4JTV3_9FIRM</name>
<dbReference type="InterPro" id="IPR012336">
    <property type="entry name" value="Thioredoxin-like_fold"/>
</dbReference>
<organism evidence="2 3">
    <name type="scientific">Symbiobacterium terraclitae</name>
    <dbReference type="NCBI Taxonomy" id="557451"/>
    <lineage>
        <taxon>Bacteria</taxon>
        <taxon>Bacillati</taxon>
        <taxon>Bacillota</taxon>
        <taxon>Clostridia</taxon>
        <taxon>Eubacteriales</taxon>
        <taxon>Symbiobacteriaceae</taxon>
        <taxon>Symbiobacterium</taxon>
    </lineage>
</organism>
<accession>A0ABS4JTV3</accession>
<feature type="domain" description="Thioredoxin-like fold" evidence="1">
    <location>
        <begin position="2"/>
        <end position="58"/>
    </location>
</feature>
<comment type="caution">
    <text evidence="2">The sequence shown here is derived from an EMBL/GenBank/DDBJ whole genome shotgun (WGS) entry which is preliminary data.</text>
</comment>
<dbReference type="SUPFAM" id="SSF52833">
    <property type="entry name" value="Thioredoxin-like"/>
    <property type="match status" value="1"/>
</dbReference>
<protein>
    <submittedName>
        <fullName evidence="2">Thioredoxin-like negative regulator of GroEL</fullName>
    </submittedName>
</protein>
<dbReference type="Proteomes" id="UP001519289">
    <property type="component" value="Unassembled WGS sequence"/>
</dbReference>
<keyword evidence="3" id="KW-1185">Reference proteome</keyword>
<evidence type="ECO:0000259" key="1">
    <source>
        <dbReference type="Pfam" id="PF13192"/>
    </source>
</evidence>
<evidence type="ECO:0000313" key="2">
    <source>
        <dbReference type="EMBL" id="MBP2018963.1"/>
    </source>
</evidence>
<proteinExistence type="predicted"/>
<evidence type="ECO:0000313" key="3">
    <source>
        <dbReference type="Proteomes" id="UP001519289"/>
    </source>
</evidence>
<dbReference type="Pfam" id="PF13192">
    <property type="entry name" value="Thioredoxin_3"/>
    <property type="match status" value="1"/>
</dbReference>
<dbReference type="EMBL" id="JAGGLG010000020">
    <property type="protein sequence ID" value="MBP2018963.1"/>
    <property type="molecule type" value="Genomic_DNA"/>
</dbReference>
<sequence length="63" mass="6774">MAAMENPRILAYSVDAAEFPELAARHGVRAVPQTVIAGKAQVVFVGRYPEAEFVAELVRACEG</sequence>
<dbReference type="InterPro" id="IPR036249">
    <property type="entry name" value="Thioredoxin-like_sf"/>
</dbReference>
<dbReference type="Gene3D" id="3.40.30.10">
    <property type="entry name" value="Glutaredoxin"/>
    <property type="match status" value="1"/>
</dbReference>